<dbReference type="Pfam" id="PF02839">
    <property type="entry name" value="CBM_5_12"/>
    <property type="match status" value="1"/>
</dbReference>
<dbReference type="SMART" id="SM00060">
    <property type="entry name" value="FN3"/>
    <property type="match status" value="2"/>
</dbReference>
<dbReference type="PANTHER" id="PTHR34823">
    <property type="entry name" value="GLCNAC-BINDING PROTEIN A"/>
    <property type="match status" value="1"/>
</dbReference>
<protein>
    <submittedName>
        <fullName evidence="5">Lytic polysaccharide monooxygenase</fullName>
    </submittedName>
</protein>
<dbReference type="SMART" id="SM00495">
    <property type="entry name" value="ChtBD3"/>
    <property type="match status" value="1"/>
</dbReference>
<accession>A0ABW5SNG6</accession>
<gene>
    <name evidence="5" type="ORF">ACFSVM_12810</name>
</gene>
<dbReference type="Gene3D" id="2.60.40.10">
    <property type="entry name" value="Immunoglobulins"/>
    <property type="match status" value="2"/>
</dbReference>
<evidence type="ECO:0000313" key="5">
    <source>
        <dbReference type="EMBL" id="MFD2701351.1"/>
    </source>
</evidence>
<comment type="caution">
    <text evidence="5">The sequence shown here is derived from an EMBL/GenBank/DDBJ whole genome shotgun (WGS) entry which is preliminary data.</text>
</comment>
<dbReference type="InterPro" id="IPR036573">
    <property type="entry name" value="CBM_sf_5/12"/>
</dbReference>
<dbReference type="Pfam" id="PF03067">
    <property type="entry name" value="LPMO_10"/>
    <property type="match status" value="1"/>
</dbReference>
<evidence type="ECO:0000256" key="3">
    <source>
        <dbReference type="ARBA" id="ARBA00023326"/>
    </source>
</evidence>
<dbReference type="InterPro" id="IPR003961">
    <property type="entry name" value="FN3_dom"/>
</dbReference>
<keyword evidence="1" id="KW-0732">Signal</keyword>
<dbReference type="Proteomes" id="UP001597540">
    <property type="component" value="Unassembled WGS sequence"/>
</dbReference>
<dbReference type="Gene3D" id="2.10.10.20">
    <property type="entry name" value="Carbohydrate-binding module superfamily 5/12"/>
    <property type="match status" value="1"/>
</dbReference>
<dbReference type="EMBL" id="JBHUMJ010000002">
    <property type="protein sequence ID" value="MFD2701351.1"/>
    <property type="molecule type" value="Genomic_DNA"/>
</dbReference>
<dbReference type="InterPro" id="IPR013783">
    <property type="entry name" value="Ig-like_fold"/>
</dbReference>
<sequence>MENVLVQSKKKFHFRLLLGIVLAFITCLIVAEIASAHGYISAPQSRAYLCHLKQNTNCGNVQYEPQSLEAKGNFPAAGPADGQISGAGIFPQMNEQSPTRWTKVNMNTGPNTFTWTLTAAHATTEWKYYITKPGWDQNKALARSDIELFCSINDGGKRPDYTVTHSCNIPSDRSGYHLILAVWEIADTGNAFYNTIDANLNGGGGNPGDTTAPTAPSGLHSMGVTASSVSLMWSASTDNVGVTGYEIYRGSTLVATVSGSTLTYNATGLTANTSYSFTVKAKDAAGNVSAASNALSITTSGAGTPDTSAPSAPSGLHSMGVTASSVSLMWSAATDNTAVTGYEIYRGSTLVATVSGTTLEYNVTGLTANTSYSFTVKAKDAAGNISPASNTLTLSTSAPPSTTAPAWTPGTAYKVNDLVTYNGVVYKCRQAHTALAGWEPATTLALWIEN</sequence>
<dbReference type="SUPFAM" id="SSF51055">
    <property type="entry name" value="Carbohydrate binding domain"/>
    <property type="match status" value="1"/>
</dbReference>
<dbReference type="InterPro" id="IPR003610">
    <property type="entry name" value="CBM5/12"/>
</dbReference>
<organism evidence="5 6">
    <name type="scientific">Paenibacillus shunpengii</name>
    <dbReference type="NCBI Taxonomy" id="2054424"/>
    <lineage>
        <taxon>Bacteria</taxon>
        <taxon>Bacillati</taxon>
        <taxon>Bacillota</taxon>
        <taxon>Bacilli</taxon>
        <taxon>Bacillales</taxon>
        <taxon>Paenibacillaceae</taxon>
        <taxon>Paenibacillus</taxon>
    </lineage>
</organism>
<keyword evidence="2" id="KW-0378">Hydrolase</keyword>
<keyword evidence="6" id="KW-1185">Reference proteome</keyword>
<dbReference type="SUPFAM" id="SSF49265">
    <property type="entry name" value="Fibronectin type III"/>
    <property type="match status" value="1"/>
</dbReference>
<feature type="domain" description="Fibronectin type-III" evidence="4">
    <location>
        <begin position="215"/>
        <end position="302"/>
    </location>
</feature>
<dbReference type="PANTHER" id="PTHR34823:SF1">
    <property type="entry name" value="CHITIN-BINDING TYPE-4 DOMAIN-CONTAINING PROTEIN"/>
    <property type="match status" value="1"/>
</dbReference>
<dbReference type="InterPro" id="IPR004302">
    <property type="entry name" value="Cellulose/chitin-bd_N"/>
</dbReference>
<evidence type="ECO:0000313" key="6">
    <source>
        <dbReference type="Proteomes" id="UP001597540"/>
    </source>
</evidence>
<evidence type="ECO:0000256" key="2">
    <source>
        <dbReference type="ARBA" id="ARBA00022801"/>
    </source>
</evidence>
<dbReference type="InterPro" id="IPR014756">
    <property type="entry name" value="Ig_E-set"/>
</dbReference>
<evidence type="ECO:0000259" key="4">
    <source>
        <dbReference type="PROSITE" id="PS50853"/>
    </source>
</evidence>
<keyword evidence="3" id="KW-0624">Polysaccharide degradation</keyword>
<dbReference type="Gene3D" id="2.70.50.50">
    <property type="entry name" value="chitin-binding protein cbp21"/>
    <property type="match status" value="1"/>
</dbReference>
<dbReference type="InterPro" id="IPR051024">
    <property type="entry name" value="GlcNAc_Chitin_IntDeg"/>
</dbReference>
<proteinExistence type="predicted"/>
<keyword evidence="5" id="KW-0503">Monooxygenase</keyword>
<dbReference type="CDD" id="cd00063">
    <property type="entry name" value="FN3"/>
    <property type="match status" value="2"/>
</dbReference>
<dbReference type="PROSITE" id="PS50853">
    <property type="entry name" value="FN3"/>
    <property type="match status" value="2"/>
</dbReference>
<dbReference type="Pfam" id="PF00041">
    <property type="entry name" value="fn3"/>
    <property type="match status" value="2"/>
</dbReference>
<dbReference type="GO" id="GO:0004497">
    <property type="term" value="F:monooxygenase activity"/>
    <property type="evidence" value="ECO:0007669"/>
    <property type="project" value="UniProtKB-KW"/>
</dbReference>
<keyword evidence="5" id="KW-0560">Oxidoreductase</keyword>
<evidence type="ECO:0000256" key="1">
    <source>
        <dbReference type="ARBA" id="ARBA00022729"/>
    </source>
</evidence>
<feature type="domain" description="Fibronectin type-III" evidence="4">
    <location>
        <begin position="312"/>
        <end position="399"/>
    </location>
</feature>
<dbReference type="RefSeq" id="WP_076312663.1">
    <property type="nucleotide sequence ID" value="NZ_JBHUMJ010000002.1"/>
</dbReference>
<reference evidence="6" key="1">
    <citation type="journal article" date="2019" name="Int. J. Syst. Evol. Microbiol.">
        <title>The Global Catalogue of Microorganisms (GCM) 10K type strain sequencing project: providing services to taxonomists for standard genome sequencing and annotation.</title>
        <authorList>
            <consortium name="The Broad Institute Genomics Platform"/>
            <consortium name="The Broad Institute Genome Sequencing Center for Infectious Disease"/>
            <person name="Wu L."/>
            <person name="Ma J."/>
        </authorList>
    </citation>
    <scope>NUCLEOTIDE SEQUENCE [LARGE SCALE GENOMIC DNA]</scope>
    <source>
        <strain evidence="6">KCTC 33849</strain>
    </source>
</reference>
<dbReference type="CDD" id="cd12214">
    <property type="entry name" value="ChiA1_BD"/>
    <property type="match status" value="1"/>
</dbReference>
<dbReference type="CDD" id="cd21177">
    <property type="entry name" value="LPMO_AA10"/>
    <property type="match status" value="1"/>
</dbReference>
<keyword evidence="3" id="KW-0119">Carbohydrate metabolism</keyword>
<name>A0ABW5SNG6_9BACL</name>
<dbReference type="SUPFAM" id="SSF81296">
    <property type="entry name" value="E set domains"/>
    <property type="match status" value="1"/>
</dbReference>
<dbReference type="InterPro" id="IPR036116">
    <property type="entry name" value="FN3_sf"/>
</dbReference>